<dbReference type="eggNOG" id="ENOG502SXGY">
    <property type="taxonomic scope" value="Eukaryota"/>
</dbReference>
<dbReference type="PANTHER" id="PTHR28219">
    <property type="entry name" value="UPF0642 PROTEIN YBL028C"/>
    <property type="match status" value="1"/>
</dbReference>
<protein>
    <recommendedName>
        <fullName evidence="2">DUF2423 domain-containing protein</fullName>
    </recommendedName>
</protein>
<dbReference type="AlphaFoldDB" id="R8BU20"/>
<gene>
    <name evidence="3" type="ORF">UCRPA7_1620</name>
</gene>
<evidence type="ECO:0000313" key="3">
    <source>
        <dbReference type="EMBL" id="EOO02868.1"/>
    </source>
</evidence>
<dbReference type="KEGG" id="tmn:UCRPA7_1620"/>
<evidence type="ECO:0000256" key="1">
    <source>
        <dbReference type="SAM" id="MobiDB-lite"/>
    </source>
</evidence>
<proteinExistence type="predicted"/>
<dbReference type="GeneID" id="19321787"/>
<feature type="compositionally biased region" description="Low complexity" evidence="1">
    <location>
        <begin position="1"/>
        <end position="15"/>
    </location>
</feature>
<dbReference type="EMBL" id="KB932896">
    <property type="protein sequence ID" value="EOO02868.1"/>
    <property type="molecule type" value="Genomic_DNA"/>
</dbReference>
<evidence type="ECO:0000313" key="4">
    <source>
        <dbReference type="Proteomes" id="UP000014074"/>
    </source>
</evidence>
<dbReference type="OrthoDB" id="4087970at2759"/>
<feature type="domain" description="DUF2423" evidence="2">
    <location>
        <begin position="1"/>
        <end position="44"/>
    </location>
</feature>
<name>R8BU20_PHAM7</name>
<dbReference type="HOGENOM" id="CLU_149452_0_0_1"/>
<keyword evidence="4" id="KW-1185">Reference proteome</keyword>
<feature type="compositionally biased region" description="Basic residues" evidence="1">
    <location>
        <begin position="113"/>
        <end position="122"/>
    </location>
</feature>
<dbReference type="Proteomes" id="UP000014074">
    <property type="component" value="Unassembled WGS sequence"/>
</dbReference>
<accession>R8BU20</accession>
<dbReference type="RefSeq" id="XP_007912397.1">
    <property type="nucleotide sequence ID" value="XM_007914206.1"/>
</dbReference>
<organism evidence="3 4">
    <name type="scientific">Phaeoacremonium minimum (strain UCR-PA7)</name>
    <name type="common">Esca disease fungus</name>
    <name type="synonym">Togninia minima</name>
    <dbReference type="NCBI Taxonomy" id="1286976"/>
    <lineage>
        <taxon>Eukaryota</taxon>
        <taxon>Fungi</taxon>
        <taxon>Dikarya</taxon>
        <taxon>Ascomycota</taxon>
        <taxon>Pezizomycotina</taxon>
        <taxon>Sordariomycetes</taxon>
        <taxon>Sordariomycetidae</taxon>
        <taxon>Togniniales</taxon>
        <taxon>Togniniaceae</taxon>
        <taxon>Phaeoacremonium</taxon>
    </lineage>
</organism>
<sequence length="122" mass="13786">MAKSARSSSRKNNNQRLKKNVFGPIESARTERLAAKLLELAAQPKPQNVPETEMEDADAQIEDKAQAADVNIEKDDEAMEIDSKSKAPTKSRGANKIQKRRSKKSSIVFPKYKDRKSMKKRK</sequence>
<reference evidence="4" key="1">
    <citation type="journal article" date="2013" name="Genome Announc.">
        <title>Draft genome sequence of the ascomycete Phaeoacremonium aleophilum strain UCR-PA7, a causal agent of the esca disease complex in grapevines.</title>
        <authorList>
            <person name="Blanco-Ulate B."/>
            <person name="Rolshausen P."/>
            <person name="Cantu D."/>
        </authorList>
    </citation>
    <scope>NUCLEOTIDE SEQUENCE [LARGE SCALE GENOMIC DNA]</scope>
    <source>
        <strain evidence="4">UCR-PA7</strain>
    </source>
</reference>
<dbReference type="GO" id="GO:0030687">
    <property type="term" value="C:preribosome, large subunit precursor"/>
    <property type="evidence" value="ECO:0007669"/>
    <property type="project" value="TreeGrafter"/>
</dbReference>
<evidence type="ECO:0000259" key="2">
    <source>
        <dbReference type="Pfam" id="PF10338"/>
    </source>
</evidence>
<dbReference type="Pfam" id="PF10338">
    <property type="entry name" value="YBL028C_N"/>
    <property type="match status" value="1"/>
</dbReference>
<feature type="region of interest" description="Disordered" evidence="1">
    <location>
        <begin position="42"/>
        <end position="122"/>
    </location>
</feature>
<feature type="region of interest" description="Disordered" evidence="1">
    <location>
        <begin position="1"/>
        <end position="26"/>
    </location>
</feature>
<dbReference type="PANTHER" id="PTHR28219:SF1">
    <property type="entry name" value="UPF0642 PROTEIN YBL028C"/>
    <property type="match status" value="1"/>
</dbReference>
<dbReference type="InterPro" id="IPR019434">
    <property type="entry name" value="DUF2423"/>
</dbReference>